<name>A0ABR1UJV2_9PEZI</name>
<keyword evidence="2" id="KW-1133">Transmembrane helix</keyword>
<feature type="region of interest" description="Disordered" evidence="1">
    <location>
        <begin position="48"/>
        <end position="73"/>
    </location>
</feature>
<reference evidence="3 4" key="1">
    <citation type="submission" date="2023-01" db="EMBL/GenBank/DDBJ databases">
        <title>Analysis of 21 Apiospora genomes using comparative genomics revels a genus with tremendous synthesis potential of carbohydrate active enzymes and secondary metabolites.</title>
        <authorList>
            <person name="Sorensen T."/>
        </authorList>
    </citation>
    <scope>NUCLEOTIDE SEQUENCE [LARGE SCALE GENOMIC DNA]</scope>
    <source>
        <strain evidence="3 4">CBS 83171</strain>
    </source>
</reference>
<comment type="caution">
    <text evidence="3">The sequence shown here is derived from an EMBL/GenBank/DDBJ whole genome shotgun (WGS) entry which is preliminary data.</text>
</comment>
<organism evidence="3 4">
    <name type="scientific">Apiospora saccharicola</name>
    <dbReference type="NCBI Taxonomy" id="335842"/>
    <lineage>
        <taxon>Eukaryota</taxon>
        <taxon>Fungi</taxon>
        <taxon>Dikarya</taxon>
        <taxon>Ascomycota</taxon>
        <taxon>Pezizomycotina</taxon>
        <taxon>Sordariomycetes</taxon>
        <taxon>Xylariomycetidae</taxon>
        <taxon>Amphisphaeriales</taxon>
        <taxon>Apiosporaceae</taxon>
        <taxon>Apiospora</taxon>
    </lineage>
</organism>
<evidence type="ECO:0000256" key="1">
    <source>
        <dbReference type="SAM" id="MobiDB-lite"/>
    </source>
</evidence>
<dbReference type="EMBL" id="JAQQWM010000006">
    <property type="protein sequence ID" value="KAK8059183.1"/>
    <property type="molecule type" value="Genomic_DNA"/>
</dbReference>
<keyword evidence="2" id="KW-0812">Transmembrane</keyword>
<accession>A0ABR1UJV2</accession>
<dbReference type="Proteomes" id="UP001446871">
    <property type="component" value="Unassembled WGS sequence"/>
</dbReference>
<evidence type="ECO:0000313" key="4">
    <source>
        <dbReference type="Proteomes" id="UP001446871"/>
    </source>
</evidence>
<gene>
    <name evidence="3" type="ORF">PG996_009113</name>
</gene>
<evidence type="ECO:0000256" key="2">
    <source>
        <dbReference type="SAM" id="Phobius"/>
    </source>
</evidence>
<protein>
    <submittedName>
        <fullName evidence="3">Uncharacterized protein</fullName>
    </submittedName>
</protein>
<feature type="transmembrane region" description="Helical" evidence="2">
    <location>
        <begin position="225"/>
        <end position="250"/>
    </location>
</feature>
<keyword evidence="4" id="KW-1185">Reference proteome</keyword>
<sequence length="319" mass="34970">MKQNSRRPFPQDSSSWATVRNSVGNPLVSMTICATAFNDPCNYRNVTMSGRPLTNEPTKNDGRNEDDDDRMHLSGSQFSTFANHTYSSNSLLSTVGVRHQFDALEVHVPSEDREVISLSVLPSNPDTFTPSGASRAPPWGANNTLVLGDGRGKSDVSDTGPVYAHPIHGAIFRDTLDATANPALAVQTLLTMLHLMQYYDSSYKVDLSASVSYVLSEAVLIPVRWSGLIAVLCMLVVHLGLVAVMLVLFLSRTQSSMLGNAWQAVAQTISEETLPVLARADHMMDKELRKALSSGLDLTREGVVRSRKNGRIEFQSRYI</sequence>
<proteinExistence type="predicted"/>
<evidence type="ECO:0000313" key="3">
    <source>
        <dbReference type="EMBL" id="KAK8059183.1"/>
    </source>
</evidence>
<keyword evidence="2" id="KW-0472">Membrane</keyword>